<dbReference type="OrthoDB" id="9806163at2"/>
<dbReference type="InterPro" id="IPR008979">
    <property type="entry name" value="Galactose-bd-like_sf"/>
</dbReference>
<dbReference type="Proteomes" id="UP000238196">
    <property type="component" value="Unassembled WGS sequence"/>
</dbReference>
<dbReference type="InterPro" id="IPR029058">
    <property type="entry name" value="AB_hydrolase_fold"/>
</dbReference>
<dbReference type="Gene3D" id="1.10.3020.10">
    <property type="entry name" value="alpha-amino acid ester hydrolase ( Helical cap domain)"/>
    <property type="match status" value="1"/>
</dbReference>
<dbReference type="EMBL" id="PRLP01000025">
    <property type="protein sequence ID" value="PPC77809.1"/>
    <property type="molecule type" value="Genomic_DNA"/>
</dbReference>
<dbReference type="SUPFAM" id="SSF53474">
    <property type="entry name" value="alpha/beta-Hydrolases"/>
    <property type="match status" value="1"/>
</dbReference>
<proteinExistence type="predicted"/>
<sequence>MQIKTDFPFAVREIENLWIPLADGTRLAARIWLPEACLSDADAPLQVPAILEYLPYRKRDGTTVRDELTHPYTAGHGYACVRVDMRGNGESEGLMHDEYLPQEQADCLEVIDWLTQQPWCSGKVGMMGISWGGFNSLQVAALKPKALKAIITLCSTDDRYADDIHYKGGSLLMENQSWAATMLSFSSAIADPALVGEAWLPMWKQRLENMPLLAETWLQHQTRDAYWQHASICEDYSAIEAATYCIAGWADSYINTIPRMMEKLSCPKKALIGPWMHKYPHFAKPEPAIGFLQEALRWWDYWLKDIDTGIMDEPECTFYLQDGLPPKPFHPVRPGVWVQTSRWPDDDKVSRQRWYLTRSGLQSQAEALAEVQSVCSPLHTGLHHGEYIPLWFGPDFSTDQRRDDANSLCFDSAPVSETLQILGDARLKLKVSVDQPCGQICVRLNDVAPDGKVSMITYGVLNLALRNDPAVLETPIPGETMDAEVVLDHIGYRLPVGHRLRVAIASASFPLLWPSPQLTTLSLRAALQELDLPVYVGEPIDNPFAAPEAATPCDLTMLEPAGNRRTLSEDVASGTVTVHIDDNFGVTRFNDHGLWVRQRAIKDYSVQPYDPSSTRAEFNWLYEAGRDDWSVQVQSWMQVSCDSEQFHIEATQVASHNGEVVSNKTWSTSVPRLAV</sequence>
<dbReference type="Pfam" id="PF02129">
    <property type="entry name" value="Peptidase_S15"/>
    <property type="match status" value="1"/>
</dbReference>
<feature type="domain" description="Xaa-Pro dipeptidyl-peptidase C-terminal" evidence="2">
    <location>
        <begin position="296"/>
        <end position="545"/>
    </location>
</feature>
<dbReference type="PANTHER" id="PTHR43056:SF10">
    <property type="entry name" value="COCE_NOND FAMILY, PUTATIVE (AFU_ORTHOLOGUE AFUA_7G00600)-RELATED"/>
    <property type="match status" value="1"/>
</dbReference>
<dbReference type="InterPro" id="IPR000383">
    <property type="entry name" value="Xaa-Pro-like_dom"/>
</dbReference>
<dbReference type="Gene3D" id="3.40.50.1820">
    <property type="entry name" value="alpha/beta hydrolase"/>
    <property type="match status" value="1"/>
</dbReference>
<accession>A0A2S5KTF7</accession>
<dbReference type="InterPro" id="IPR013736">
    <property type="entry name" value="Xaa-Pro_dipept_C"/>
</dbReference>
<evidence type="ECO:0000313" key="4">
    <source>
        <dbReference type="Proteomes" id="UP000238196"/>
    </source>
</evidence>
<dbReference type="SUPFAM" id="SSF49785">
    <property type="entry name" value="Galactose-binding domain-like"/>
    <property type="match status" value="1"/>
</dbReference>
<dbReference type="AlphaFoldDB" id="A0A2S5KTF7"/>
<comment type="caution">
    <text evidence="3">The sequence shown here is derived from an EMBL/GenBank/DDBJ whole genome shotgun (WGS) entry which is preliminary data.</text>
</comment>
<organism evidence="3 4">
    <name type="scientific">Proteobacteria bacterium 228</name>
    <dbReference type="NCBI Taxonomy" id="2083153"/>
    <lineage>
        <taxon>Bacteria</taxon>
        <taxon>Pseudomonadati</taxon>
        <taxon>Pseudomonadota</taxon>
    </lineage>
</organism>
<dbReference type="GO" id="GO:0008239">
    <property type="term" value="F:dipeptidyl-peptidase activity"/>
    <property type="evidence" value="ECO:0007669"/>
    <property type="project" value="InterPro"/>
</dbReference>
<evidence type="ECO:0000313" key="3">
    <source>
        <dbReference type="EMBL" id="PPC77809.1"/>
    </source>
</evidence>
<dbReference type="InterPro" id="IPR005674">
    <property type="entry name" value="CocE/Ser_esterase"/>
</dbReference>
<dbReference type="InterPro" id="IPR050585">
    <property type="entry name" value="Xaa-Pro_dipeptidyl-ppase/CocE"/>
</dbReference>
<evidence type="ECO:0000256" key="1">
    <source>
        <dbReference type="ARBA" id="ARBA00022801"/>
    </source>
</evidence>
<dbReference type="SMART" id="SM00939">
    <property type="entry name" value="PepX_C"/>
    <property type="match status" value="1"/>
</dbReference>
<dbReference type="Pfam" id="PF08530">
    <property type="entry name" value="PepX_C"/>
    <property type="match status" value="1"/>
</dbReference>
<dbReference type="NCBIfam" id="TIGR00976">
    <property type="entry name" value="CocE_NonD"/>
    <property type="match status" value="1"/>
</dbReference>
<dbReference type="PANTHER" id="PTHR43056">
    <property type="entry name" value="PEPTIDASE S9 PROLYL OLIGOPEPTIDASE"/>
    <property type="match status" value="1"/>
</dbReference>
<dbReference type="Gene3D" id="2.60.120.260">
    <property type="entry name" value="Galactose-binding domain-like"/>
    <property type="match status" value="1"/>
</dbReference>
<evidence type="ECO:0000259" key="2">
    <source>
        <dbReference type="SMART" id="SM00939"/>
    </source>
</evidence>
<protein>
    <submittedName>
        <fullName evidence="3">Peptidase S15</fullName>
    </submittedName>
</protein>
<gene>
    <name evidence="3" type="ORF">C4K68_08470</name>
</gene>
<reference evidence="3 4" key="1">
    <citation type="submission" date="2018-02" db="EMBL/GenBank/DDBJ databases">
        <title>novel marine gammaproteobacteria from coastal saline agro ecosystem.</title>
        <authorList>
            <person name="Krishnan R."/>
            <person name="Ramesh Kumar N."/>
        </authorList>
    </citation>
    <scope>NUCLEOTIDE SEQUENCE [LARGE SCALE GENOMIC DNA]</scope>
    <source>
        <strain evidence="3 4">228</strain>
    </source>
</reference>
<name>A0A2S5KTF7_9PROT</name>
<keyword evidence="1" id="KW-0378">Hydrolase</keyword>